<comment type="caution">
    <text evidence="2">The sequence shown here is derived from an EMBL/GenBank/DDBJ whole genome shotgun (WGS) entry which is preliminary data.</text>
</comment>
<name>A0A812QQQ8_9DINO</name>
<feature type="transmembrane region" description="Helical" evidence="1">
    <location>
        <begin position="147"/>
        <end position="169"/>
    </location>
</feature>
<dbReference type="Proteomes" id="UP000604046">
    <property type="component" value="Unassembled WGS sequence"/>
</dbReference>
<accession>A0A812QQQ8</accession>
<keyword evidence="1" id="KW-1133">Transmembrane helix</keyword>
<gene>
    <name evidence="2" type="ORF">SNAT2548_LOCUS21711</name>
</gene>
<dbReference type="AlphaFoldDB" id="A0A812QQQ8"/>
<evidence type="ECO:0000256" key="1">
    <source>
        <dbReference type="SAM" id="Phobius"/>
    </source>
</evidence>
<keyword evidence="1" id="KW-0812">Transmembrane</keyword>
<dbReference type="EMBL" id="CAJNDS010002261">
    <property type="protein sequence ID" value="CAE7398806.1"/>
    <property type="molecule type" value="Genomic_DNA"/>
</dbReference>
<dbReference type="OrthoDB" id="10543208at2759"/>
<evidence type="ECO:0000313" key="3">
    <source>
        <dbReference type="Proteomes" id="UP000604046"/>
    </source>
</evidence>
<keyword evidence="3" id="KW-1185">Reference proteome</keyword>
<feature type="transmembrane region" description="Helical" evidence="1">
    <location>
        <begin position="83"/>
        <end position="103"/>
    </location>
</feature>
<proteinExistence type="predicted"/>
<evidence type="ECO:0000313" key="2">
    <source>
        <dbReference type="EMBL" id="CAE7398806.1"/>
    </source>
</evidence>
<protein>
    <submittedName>
        <fullName evidence="2">Uncharacterized protein</fullName>
    </submittedName>
</protein>
<sequence>MTKTCVLRRNTLLHLIFVELSPMLVFQFALQDFLKSVAVDYYENTHTCGEDPGCLTQASYELVWTFQSKYSSYCFSYDWRRRAVALPIVNWIFFVLVVFIWLIPVTSFIQEFGVWTSDVNRGRYLQCMFRAQQDERYRRLCWLTERLALLTAICLLVFAWILGALMWVLETKLINGLVMAASMRAFTRPIHPTFNFAGESFSCRR</sequence>
<organism evidence="2 3">
    <name type="scientific">Symbiodinium natans</name>
    <dbReference type="NCBI Taxonomy" id="878477"/>
    <lineage>
        <taxon>Eukaryota</taxon>
        <taxon>Sar</taxon>
        <taxon>Alveolata</taxon>
        <taxon>Dinophyceae</taxon>
        <taxon>Suessiales</taxon>
        <taxon>Symbiodiniaceae</taxon>
        <taxon>Symbiodinium</taxon>
    </lineage>
</organism>
<reference evidence="2" key="1">
    <citation type="submission" date="2021-02" db="EMBL/GenBank/DDBJ databases">
        <authorList>
            <person name="Dougan E. K."/>
            <person name="Rhodes N."/>
            <person name="Thang M."/>
            <person name="Chan C."/>
        </authorList>
    </citation>
    <scope>NUCLEOTIDE SEQUENCE</scope>
</reference>
<keyword evidence="1" id="KW-0472">Membrane</keyword>